<organism evidence="3 4">
    <name type="scientific">Mariprofundus erugo</name>
    <dbReference type="NCBI Taxonomy" id="2528639"/>
    <lineage>
        <taxon>Bacteria</taxon>
        <taxon>Pseudomonadati</taxon>
        <taxon>Pseudomonadota</taxon>
        <taxon>Candidatius Mariprofundia</taxon>
        <taxon>Mariprofundales</taxon>
        <taxon>Mariprofundaceae</taxon>
        <taxon>Mariprofundus</taxon>
    </lineage>
</organism>
<keyword evidence="2" id="KW-0802">TPR repeat</keyword>
<dbReference type="Gene3D" id="1.25.40.10">
    <property type="entry name" value="Tetratricopeptide repeat domain"/>
    <property type="match status" value="1"/>
</dbReference>
<dbReference type="InterPro" id="IPR026634">
    <property type="entry name" value="TPST-like"/>
</dbReference>
<dbReference type="PANTHER" id="PTHR12788">
    <property type="entry name" value="PROTEIN-TYROSINE SULFOTRANSFERASE 2"/>
    <property type="match status" value="1"/>
</dbReference>
<keyword evidence="1" id="KW-0808">Transferase</keyword>
<evidence type="ECO:0000313" key="3">
    <source>
        <dbReference type="EMBL" id="TLS69108.1"/>
    </source>
</evidence>
<evidence type="ECO:0000313" key="4">
    <source>
        <dbReference type="Proteomes" id="UP000306585"/>
    </source>
</evidence>
<protein>
    <submittedName>
        <fullName evidence="3">Tetratricopeptide repeat protein</fullName>
    </submittedName>
</protein>
<dbReference type="InterPro" id="IPR027417">
    <property type="entry name" value="P-loop_NTPase"/>
</dbReference>
<dbReference type="Pfam" id="PF13469">
    <property type="entry name" value="Sulfotransfer_3"/>
    <property type="match status" value="1"/>
</dbReference>
<dbReference type="Gene3D" id="3.40.50.300">
    <property type="entry name" value="P-loop containing nucleotide triphosphate hydrolases"/>
    <property type="match status" value="1"/>
</dbReference>
<dbReference type="SMART" id="SM00028">
    <property type="entry name" value="TPR"/>
    <property type="match status" value="4"/>
</dbReference>
<dbReference type="AlphaFoldDB" id="A0A5R9GU91"/>
<dbReference type="PANTHER" id="PTHR12788:SF10">
    <property type="entry name" value="PROTEIN-TYROSINE SULFOTRANSFERASE"/>
    <property type="match status" value="1"/>
</dbReference>
<dbReference type="InterPro" id="IPR011990">
    <property type="entry name" value="TPR-like_helical_dom_sf"/>
</dbReference>
<dbReference type="InterPro" id="IPR019734">
    <property type="entry name" value="TPR_rpt"/>
</dbReference>
<feature type="repeat" description="TPR" evidence="2">
    <location>
        <begin position="83"/>
        <end position="116"/>
    </location>
</feature>
<proteinExistence type="predicted"/>
<dbReference type="Pfam" id="PF14559">
    <property type="entry name" value="TPR_19"/>
    <property type="match status" value="2"/>
</dbReference>
<reference evidence="3 4" key="1">
    <citation type="journal article" date="2019" name="Appl. Environ. Microbiol.">
        <title>Environmental Evidence and Genomic Insight of Iron-oxidizing Bacteria Preference Towards More Corrosion Resistant Stainless Steel at Higher Salinities.</title>
        <authorList>
            <person name="Garrison C.E."/>
            <person name="Price K.A."/>
            <person name="Field E.K."/>
        </authorList>
    </citation>
    <scope>NUCLEOTIDE SEQUENCE [LARGE SCALE GENOMIC DNA]</scope>
    <source>
        <strain evidence="3 4">P3</strain>
    </source>
</reference>
<dbReference type="Proteomes" id="UP000306585">
    <property type="component" value="Unassembled WGS sequence"/>
</dbReference>
<dbReference type="SUPFAM" id="SSF52540">
    <property type="entry name" value="P-loop containing nucleoside triphosphate hydrolases"/>
    <property type="match status" value="1"/>
</dbReference>
<dbReference type="PROSITE" id="PS50005">
    <property type="entry name" value="TPR"/>
    <property type="match status" value="1"/>
</dbReference>
<accession>A0A5R9GU91</accession>
<evidence type="ECO:0000256" key="2">
    <source>
        <dbReference type="PROSITE-ProRule" id="PRU00339"/>
    </source>
</evidence>
<dbReference type="PROSITE" id="PS50293">
    <property type="entry name" value="TPR_REGION"/>
    <property type="match status" value="1"/>
</dbReference>
<keyword evidence="4" id="KW-1185">Reference proteome</keyword>
<dbReference type="SUPFAM" id="SSF48452">
    <property type="entry name" value="TPR-like"/>
    <property type="match status" value="1"/>
</dbReference>
<sequence length="548" mass="60172">MAVVTPIADKKEQKLHEMVEQATRAFAEGQFDVCERLCVDIEALQPGHPDVANILAIVSAQSGQLVYAEQLFVKAINAAPQRADLHANLARLYLRQRLYSDALERFNSALALNPQAVLDVQLGYCAALSGLGDHDRALSLLQELQAQYADDLNVVMARYSALHQAQRLDEAKSCLEHVIAAAPGYFDARIQMAQLLLQQGAGSSAESVLREALSLNPGDIRAWAMLAGLKTFTCDDDADKLAIEALYNQCPEDAPERIPLCFALGKANEELQQFEKAFAFTREGNALRQRMSGYHADAEIAHLQAVTAFYTPEVLGGSSGLEDQRPLFIVGLPHCGSTLVEQILAVHPDAGGSGAANGFEQSMFEQRPPNQRLTFEDIATFSSQQWQEVGHSYLAKLDAGDAVRVVDNTLANFRLVGAIHCALPHARMIHVRRQPLDHCLSIYKHNLEAGQLDFACDLEQLGHYYRHYQQVMQHWREVLPAGVMYEVDYEKLLAAPEDEARKLLAACGLEWSDAVLPVIRAIRADAVVSAAQYATQLQPLAAILAAAA</sequence>
<gene>
    <name evidence="3" type="ORF">FEF65_01060</name>
</gene>
<dbReference type="EMBL" id="VBRY01000001">
    <property type="protein sequence ID" value="TLS69108.1"/>
    <property type="molecule type" value="Genomic_DNA"/>
</dbReference>
<evidence type="ECO:0000256" key="1">
    <source>
        <dbReference type="ARBA" id="ARBA00022679"/>
    </source>
</evidence>
<name>A0A5R9GU91_9PROT</name>
<dbReference type="RefSeq" id="WP_138237922.1">
    <property type="nucleotide sequence ID" value="NZ_VBRY01000001.1"/>
</dbReference>
<comment type="caution">
    <text evidence="3">The sequence shown here is derived from an EMBL/GenBank/DDBJ whole genome shotgun (WGS) entry which is preliminary data.</text>
</comment>
<dbReference type="GO" id="GO:0008476">
    <property type="term" value="F:protein-tyrosine sulfotransferase activity"/>
    <property type="evidence" value="ECO:0007669"/>
    <property type="project" value="InterPro"/>
</dbReference>